<protein>
    <recommendedName>
        <fullName evidence="3">Transcriptional regulator, Fur family</fullName>
    </recommendedName>
</protein>
<name>D1W342_9BACT</name>
<dbReference type="EMBL" id="ADEG01000016">
    <property type="protein sequence ID" value="EFA92999.1"/>
    <property type="molecule type" value="Genomic_DNA"/>
</dbReference>
<comment type="caution">
    <text evidence="1">The sequence shown here is derived from an EMBL/GenBank/DDBJ whole genome shotgun (WGS) entry which is preliminary data.</text>
</comment>
<reference evidence="1 2" key="1">
    <citation type="submission" date="2009-12" db="EMBL/GenBank/DDBJ databases">
        <title>Genome Sequence of Prevotella buccalis ATCC 35310.</title>
        <authorList>
            <person name="Durkin A.S."/>
            <person name="Madupu R."/>
            <person name="Torralba M."/>
            <person name="Methe B."/>
            <person name="Sutton G."/>
            <person name="Strausberg R.L."/>
            <person name="Nelson K.E."/>
        </authorList>
    </citation>
    <scope>NUCLEOTIDE SEQUENCE [LARGE SCALE GENOMIC DNA]</scope>
    <source>
        <strain evidence="1 2">ATCC 35310</strain>
    </source>
</reference>
<gene>
    <name evidence="1" type="ORF">HMPREF0650_1033</name>
</gene>
<organism evidence="1 2">
    <name type="scientific">Hoylesella buccalis ATCC 35310</name>
    <dbReference type="NCBI Taxonomy" id="679190"/>
    <lineage>
        <taxon>Bacteria</taxon>
        <taxon>Pseudomonadati</taxon>
        <taxon>Bacteroidota</taxon>
        <taxon>Bacteroidia</taxon>
        <taxon>Bacteroidales</taxon>
        <taxon>Prevotellaceae</taxon>
        <taxon>Hoylesella</taxon>
    </lineage>
</organism>
<proteinExistence type="predicted"/>
<keyword evidence="2" id="KW-1185">Reference proteome</keyword>
<dbReference type="Proteomes" id="UP000005283">
    <property type="component" value="Unassembled WGS sequence"/>
</dbReference>
<evidence type="ECO:0000313" key="1">
    <source>
        <dbReference type="EMBL" id="EFA92999.1"/>
    </source>
</evidence>
<sequence>MPEEDAPKLVQNRNIHGNIVDEIQLYYKGICTECAQKEIAEHSN</sequence>
<accession>D1W342</accession>
<evidence type="ECO:0000313" key="2">
    <source>
        <dbReference type="Proteomes" id="UP000005283"/>
    </source>
</evidence>
<dbReference type="AlphaFoldDB" id="D1W342"/>
<evidence type="ECO:0008006" key="3">
    <source>
        <dbReference type="Google" id="ProtNLM"/>
    </source>
</evidence>